<keyword evidence="2" id="KW-0418">Kinase</keyword>
<evidence type="ECO:0000259" key="1">
    <source>
        <dbReference type="Pfam" id="PF00294"/>
    </source>
</evidence>
<dbReference type="PANTHER" id="PTHR46969:SF1">
    <property type="entry name" value="BIFUNCTIONAL PROTEIN HLDE"/>
    <property type="match status" value="1"/>
</dbReference>
<dbReference type="RefSeq" id="WP_310499779.1">
    <property type="nucleotide sequence ID" value="NZ_JAVDSB010000005.1"/>
</dbReference>
<comment type="caution">
    <text evidence="2">The sequence shown here is derived from an EMBL/GenBank/DDBJ whole genome shotgun (WGS) entry which is preliminary data.</text>
</comment>
<feature type="domain" description="Carbohydrate kinase PfkB" evidence="1">
    <location>
        <begin position="71"/>
        <end position="334"/>
    </location>
</feature>
<organism evidence="2 3">
    <name type="scientific">Paenibacillus qinlingensis</name>
    <dbReference type="NCBI Taxonomy" id="1837343"/>
    <lineage>
        <taxon>Bacteria</taxon>
        <taxon>Bacillati</taxon>
        <taxon>Bacillota</taxon>
        <taxon>Bacilli</taxon>
        <taxon>Bacillales</taxon>
        <taxon>Paenibacillaceae</taxon>
        <taxon>Paenibacillus</taxon>
    </lineage>
</organism>
<dbReference type="Proteomes" id="UP001267290">
    <property type="component" value="Unassembled WGS sequence"/>
</dbReference>
<keyword evidence="3" id="KW-1185">Reference proteome</keyword>
<proteinExistence type="predicted"/>
<dbReference type="Pfam" id="PF00294">
    <property type="entry name" value="PfkB"/>
    <property type="match status" value="1"/>
</dbReference>
<dbReference type="InterPro" id="IPR011611">
    <property type="entry name" value="PfkB_dom"/>
</dbReference>
<dbReference type="PANTHER" id="PTHR46969">
    <property type="entry name" value="BIFUNCTIONAL PROTEIN HLDE"/>
    <property type="match status" value="1"/>
</dbReference>
<evidence type="ECO:0000313" key="2">
    <source>
        <dbReference type="EMBL" id="MDR6552235.1"/>
    </source>
</evidence>
<dbReference type="GO" id="GO:0016301">
    <property type="term" value="F:kinase activity"/>
    <property type="evidence" value="ECO:0007669"/>
    <property type="project" value="UniProtKB-KW"/>
</dbReference>
<accession>A0ABU1NXN7</accession>
<name>A0ABU1NXN7_9BACL</name>
<dbReference type="Gene3D" id="3.40.1190.20">
    <property type="match status" value="1"/>
</dbReference>
<dbReference type="EMBL" id="JAVDSB010000005">
    <property type="protein sequence ID" value="MDR6552235.1"/>
    <property type="molecule type" value="Genomic_DNA"/>
</dbReference>
<dbReference type="InterPro" id="IPR029056">
    <property type="entry name" value="Ribokinase-like"/>
</dbReference>
<gene>
    <name evidence="2" type="ORF">J2736_003437</name>
</gene>
<sequence>MELHYLGIERYTGLTSSGAERILEHIPRLKAGVIGDGCLDIYWHADMTKSELSRETPHYPLPIVKEIFSPGAAGNVAANVKALGCSEVYFCSVFGNDWRGSLLRDTFQRLGIDDRYSLYVDEWLTPAYCKPIRHGMQGASQEDPRLDFNNHRPLSDVLVSQLVVRLDQMAEVVDIIAVTDQLHFGVVGEAVRERLAYWAEQGKIIVLDSRDRIGAFKGIIAKPNEIEALRWAEPSLDPYDGSWSHWLSAARKLSEHTGAPCCLTLGDKGSLWVEKGRAYWTNARKTEPPLDIVGAGDCFASALLCALGVGSNGMEAMAFAHAAAAVVVRKIGMTGTATPLEILESVRLDPA</sequence>
<protein>
    <submittedName>
        <fullName evidence="2">RfaE bifunctional protein kinase chain/domain</fullName>
    </submittedName>
</protein>
<evidence type="ECO:0000313" key="3">
    <source>
        <dbReference type="Proteomes" id="UP001267290"/>
    </source>
</evidence>
<keyword evidence="2" id="KW-0808">Transferase</keyword>
<dbReference type="SUPFAM" id="SSF53613">
    <property type="entry name" value="Ribokinase-like"/>
    <property type="match status" value="1"/>
</dbReference>
<reference evidence="2 3" key="1">
    <citation type="submission" date="2023-07" db="EMBL/GenBank/DDBJ databases">
        <title>Sorghum-associated microbial communities from plants grown in Nebraska, USA.</title>
        <authorList>
            <person name="Schachtman D."/>
        </authorList>
    </citation>
    <scope>NUCLEOTIDE SEQUENCE [LARGE SCALE GENOMIC DNA]</scope>
    <source>
        <strain evidence="2 3">CC258</strain>
    </source>
</reference>